<dbReference type="EMBL" id="JBEAFC010000002">
    <property type="protein sequence ID" value="KAL1567944.1"/>
    <property type="molecule type" value="Genomic_DNA"/>
</dbReference>
<evidence type="ECO:0000256" key="3">
    <source>
        <dbReference type="ARBA" id="ARBA00022448"/>
    </source>
</evidence>
<organism evidence="9 10">
    <name type="scientific">Salvia divinorum</name>
    <name type="common">Maria pastora</name>
    <name type="synonym">Diviner's sage</name>
    <dbReference type="NCBI Taxonomy" id="28513"/>
    <lineage>
        <taxon>Eukaryota</taxon>
        <taxon>Viridiplantae</taxon>
        <taxon>Streptophyta</taxon>
        <taxon>Embryophyta</taxon>
        <taxon>Tracheophyta</taxon>
        <taxon>Spermatophyta</taxon>
        <taxon>Magnoliopsida</taxon>
        <taxon>eudicotyledons</taxon>
        <taxon>Gunneridae</taxon>
        <taxon>Pentapetalae</taxon>
        <taxon>asterids</taxon>
        <taxon>lamiids</taxon>
        <taxon>Lamiales</taxon>
        <taxon>Lamiaceae</taxon>
        <taxon>Nepetoideae</taxon>
        <taxon>Mentheae</taxon>
        <taxon>Salviinae</taxon>
        <taxon>Salvia</taxon>
        <taxon>Salvia subgen. Calosphace</taxon>
    </lineage>
</organism>
<proteinExistence type="inferred from homology"/>
<dbReference type="GO" id="GO:0006865">
    <property type="term" value="P:amino acid transport"/>
    <property type="evidence" value="ECO:0007669"/>
    <property type="project" value="UniProtKB-KW"/>
</dbReference>
<gene>
    <name evidence="9" type="ORF">AAHA92_03362</name>
</gene>
<keyword evidence="4 8" id="KW-0812">Transmembrane</keyword>
<dbReference type="AlphaFoldDB" id="A0ABD1IJJ9"/>
<evidence type="ECO:0000256" key="4">
    <source>
        <dbReference type="ARBA" id="ARBA00022692"/>
    </source>
</evidence>
<comment type="similarity">
    <text evidence="2">Belongs to the GLUTAMINE DUMPER 1 (TC 9.B.60) family.</text>
</comment>
<keyword evidence="6 8" id="KW-1133">Transmembrane helix</keyword>
<dbReference type="Proteomes" id="UP001567538">
    <property type="component" value="Unassembled WGS sequence"/>
</dbReference>
<dbReference type="GO" id="GO:0016020">
    <property type="term" value="C:membrane"/>
    <property type="evidence" value="ECO:0007669"/>
    <property type="project" value="UniProtKB-SubCell"/>
</dbReference>
<evidence type="ECO:0000313" key="10">
    <source>
        <dbReference type="Proteomes" id="UP001567538"/>
    </source>
</evidence>
<keyword evidence="10" id="KW-1185">Reference proteome</keyword>
<reference evidence="9 10" key="1">
    <citation type="submission" date="2024-06" db="EMBL/GenBank/DDBJ databases">
        <title>A chromosome level genome sequence of Diviner's sage (Salvia divinorum).</title>
        <authorList>
            <person name="Ford S.A."/>
            <person name="Ro D.-K."/>
            <person name="Ness R.W."/>
            <person name="Phillips M.A."/>
        </authorList>
    </citation>
    <scope>NUCLEOTIDE SEQUENCE [LARGE SCALE GENOMIC DNA]</scope>
    <source>
        <strain evidence="9">SAF-2024a</strain>
        <tissue evidence="9">Leaf</tissue>
    </source>
</reference>
<name>A0ABD1IJJ9_SALDI</name>
<evidence type="ECO:0000256" key="6">
    <source>
        <dbReference type="ARBA" id="ARBA00022989"/>
    </source>
</evidence>
<keyword evidence="5" id="KW-0029">Amino-acid transport</keyword>
<sequence length="123" mass="12682">MEASVALSKAATPDSTAAAARETFSPPPTIGNSSCHSPVPKIFAGLGVGLAITLGLIAFVVIIHACFWRLCRQVGGGEEGCRSRHAVNVDAGDNTPPFEEILAIMAGDVKPTFLATPASTTNF</sequence>
<keyword evidence="7 8" id="KW-0472">Membrane</keyword>
<feature type="transmembrane region" description="Helical" evidence="8">
    <location>
        <begin position="42"/>
        <end position="63"/>
    </location>
</feature>
<dbReference type="PANTHER" id="PTHR33228:SF77">
    <property type="entry name" value="PROTEIN GLUTAMINE DUMPER 2"/>
    <property type="match status" value="1"/>
</dbReference>
<keyword evidence="3" id="KW-0813">Transport</keyword>
<dbReference type="InterPro" id="IPR040359">
    <property type="entry name" value="GDU"/>
</dbReference>
<dbReference type="GO" id="GO:0080143">
    <property type="term" value="P:regulation of amino acid export"/>
    <property type="evidence" value="ECO:0007669"/>
    <property type="project" value="UniProtKB-ARBA"/>
</dbReference>
<evidence type="ECO:0000256" key="8">
    <source>
        <dbReference type="SAM" id="Phobius"/>
    </source>
</evidence>
<protein>
    <submittedName>
        <fullName evidence="9">Uncharacterized protein</fullName>
    </submittedName>
</protein>
<evidence type="ECO:0000256" key="7">
    <source>
        <dbReference type="ARBA" id="ARBA00023136"/>
    </source>
</evidence>
<evidence type="ECO:0000256" key="5">
    <source>
        <dbReference type="ARBA" id="ARBA00022970"/>
    </source>
</evidence>
<comment type="subcellular location">
    <subcellularLocation>
        <location evidence="1">Membrane</location>
        <topology evidence="1">Single-pass membrane protein</topology>
    </subcellularLocation>
</comment>
<evidence type="ECO:0000313" key="9">
    <source>
        <dbReference type="EMBL" id="KAL1567944.1"/>
    </source>
</evidence>
<evidence type="ECO:0000256" key="2">
    <source>
        <dbReference type="ARBA" id="ARBA00009977"/>
    </source>
</evidence>
<comment type="caution">
    <text evidence="9">The sequence shown here is derived from an EMBL/GenBank/DDBJ whole genome shotgun (WGS) entry which is preliminary data.</text>
</comment>
<dbReference type="PANTHER" id="PTHR33228">
    <property type="entry name" value="PROTEIN GLUTAMINE DUMPER 4-RELATED"/>
    <property type="match status" value="1"/>
</dbReference>
<evidence type="ECO:0000256" key="1">
    <source>
        <dbReference type="ARBA" id="ARBA00004167"/>
    </source>
</evidence>
<accession>A0ABD1IJJ9</accession>